<dbReference type="Pfam" id="PF09324">
    <property type="entry name" value="Sec7-like_HDS"/>
    <property type="match status" value="1"/>
</dbReference>
<accession>A0A504XHU1</accession>
<dbReference type="VEuPathDB" id="TriTrypDB:LDHU3_34.3870"/>
<evidence type="ECO:0000256" key="1">
    <source>
        <dbReference type="ARBA" id="ARBA00004496"/>
    </source>
</evidence>
<dbReference type="PROSITE" id="PS50190">
    <property type="entry name" value="SEC7"/>
    <property type="match status" value="1"/>
</dbReference>
<gene>
    <name evidence="5" type="ORF">CGC20_21295</name>
</gene>
<dbReference type="VEuPathDB" id="TriTrypDB:LdBPK_342340.1"/>
<dbReference type="GO" id="GO:0005085">
    <property type="term" value="F:guanyl-nucleotide exchange factor activity"/>
    <property type="evidence" value="ECO:0007669"/>
    <property type="project" value="InterPro"/>
</dbReference>
<dbReference type="GO" id="GO:0032012">
    <property type="term" value="P:regulation of ARF protein signal transduction"/>
    <property type="evidence" value="ECO:0007669"/>
    <property type="project" value="InterPro"/>
</dbReference>
<sequence>MEKGIEEIVDACAHLLAEMKSDTRERTILSAVSKTLKRLAQESRQHQDQLSAQSAPSQGANASLPMPSAAAPSCSASALQSSGAKPSPTGGDRTEAAAVVSTTSLEATEATQSVAALLSAPSSSSTSVPTTTTACSPLQRFLCNDEELSKLAYACRMAIMGENGGLARNSVRILTAALELAAVVLTSGVLPSELVAPAPTFAVPESTARGAKVFFSKLLGGKKRPSSPSCAGAPDAVSSEITSVPADTVGLSQNVRDCLVDAVLAAVDTVQSKESSDRLYFVMIVALKAAAAPRLSRKASTNTQPSAFQPLQLSVHDGRLVSVFRALLELCSRSAGVSPILIDEAQKALHAITRALSKYVEQGVSDGDDRSGAGGCSKEQTTTSHSASSSSTGTPLMPLPTAVTSISAGKPTGPSFVDPPLERTETDNGETPDKARELTAEKPPSTTSSTIAAAAAPLGVPPVCDRAETTTAAALTAASPPRRLRGVTDMLLLLELCGHIARLTPLSCISSIFFSAASLNEHILVTALSFLLYSIVNGGPQFRKSPDIVQLLRQVVVPAAIRTSISADLDIFRLSINVLLSCCLRFGPQMVSETSTVFRHVYFRVLDSSFTSLEHKLLVLEAFGSYIEEPQLLLGLFLNYDCNTHSQSFFEMMIHYLGALAMPPAQQVCNSDLFAELKRVLTVRLEYDVPEPLRRKALVSLLQVSDSNIQWIERFECDQEEDGHAGTPSNGAACRDGATADTIPHELAGCSPFVHDLSEDGLRHGRTHALLCGVEVMGSSMSGVGSNGGLAAAANVDAFLQARRYKDAFKKFLDLFNQKAAPDAAIEYLENSVLILESAGQAVSATPEPPTTVGAQGSLNDRAGAAAIPTTATGTTNASTSDGLRNDDAEAPSDSNAVSRRTEQVPGDGDVDAAAASPAPVEAAATPTAAITSDVDDAMLLSARKVAAFLRVKEDYLDKMVLGDYFAKCFRRPSSRVVFEEWIGLHDFTGKTLDEALRLFLGGFKLLGEAQVVDKTMELFAAQYCRQNPGIFGSADTAFILSFSICMLNTDAHSPHIKNKMTKEGFLQNNRGIDEGNDIDPSILAITDKVLLPMDAAGNALFNSARRKREEMYQQELRATLKEVMNALQEASTNDAAHHAMFLTATSIENALPMWEVSVDVVCHIVVLALQQLLEDSEKYVRPQSFSSPSPPGNELEAGAEYEAVTAYLEDTQSAGYFSTILLGLQNTVRVCCAFGNVSHTEKLLEHMFEMTRLTSVVVLKAVPSSRVMIKSTIPFTRLQVLSTFFNLFMQCGSSFNARGWQAAYKAMSLVDALANGIEGMWQRQARRLLDTTPVSKETSLVLPKPPDSAANIVDRASRDNRKAILWGLRSVPTCHVDLWLDRLFDATQYPPRVQLEMTSGLVKVCEMELQYTRTFSLTKLFDFVSICASFLSRLQWRDLWAHASEVFTLAGCRSSSEIALSSLDGLRLVALTYLMREELLNYSFQKEVLKPFELILMSNQNVACRQKVMMILSEVIDFRAEHLASGWNVVFSCLSHAAAIPEVAPSAWSICEGVILRHISYVKDCFSDLIFCLTTFACSGVEESMPLRAISYLVACGHWLQYGLEAPPLEVRTADAVTRWATRYLTVEQELAASHVLGKPLSRVTLAAEPLTLDALLQKPMTFTSKTKYHLWMSLFEGMVPIVVVHSSVRVRAHALSSIWALLAQYAGLFDAEVRSSLFNGMVRPMLTTLLTHVPGDADLVSPTMSGGYESDRFDYRLLVYLALKGMLLACKDHAHLLELACKVLNELVESTNITMRMLRNDYVDEVLRVCYDFVWAAPSLATMDALDRLPSVPGAPSSKDAVNYAERLYQWIPTEARHDNPFVVGLVHEIQQVGVVDVVHFKRTAGWVELHQTPAARNTPVQVSLSRLSATSVQLASAIMLQIRSTIFRCLTHGLLGKLQLLLSTCEADRNVCLEVSGAMRHVLLGLSFYFLVTRDARAVRFLKSVMATSHEHGMVGSHDVASHTEPASLTTAAGTDASAGDGALKSRCSSTAAVAASPAFIATSKNAVLETLLLIPYACVLIEFIAAFDLGEADDNVVRNDLWAYVSQYLEELKRTRLACIELQQTVQAGVRAELEAAATTTNPSTPATQVFKEYKGCHFTDIFRSARYPIGARTLYLTAQSDPSIRQRVFTEWCYLLRIYALKCTAILGASSVVLQACPTRDLIDVLRVIPSAFEEAAVSAYFNSCWEEMDLHCSMPPEPCVELCARILESRM</sequence>
<feature type="compositionally biased region" description="Low complexity" evidence="3">
    <location>
        <begin position="60"/>
        <end position="84"/>
    </location>
</feature>
<organism evidence="5 6">
    <name type="scientific">Leishmania donovani</name>
    <dbReference type="NCBI Taxonomy" id="5661"/>
    <lineage>
        <taxon>Eukaryota</taxon>
        <taxon>Discoba</taxon>
        <taxon>Euglenozoa</taxon>
        <taxon>Kinetoplastea</taxon>
        <taxon>Metakinetoplastina</taxon>
        <taxon>Trypanosomatida</taxon>
        <taxon>Trypanosomatidae</taxon>
        <taxon>Leishmaniinae</taxon>
        <taxon>Leishmania</taxon>
    </lineage>
</organism>
<feature type="compositionally biased region" description="Low complexity" evidence="3">
    <location>
        <begin position="381"/>
        <end position="394"/>
    </location>
</feature>
<keyword evidence="2" id="KW-0963">Cytoplasm</keyword>
<dbReference type="Gene3D" id="1.10.1000.11">
    <property type="entry name" value="Arf Nucleotide-binding Site Opener,domain 2"/>
    <property type="match status" value="1"/>
</dbReference>
<dbReference type="InterPro" id="IPR032691">
    <property type="entry name" value="Mon2/Sec7/BIG1-like_HUS"/>
</dbReference>
<feature type="region of interest" description="Disordered" evidence="3">
    <location>
        <begin position="867"/>
        <end position="924"/>
    </location>
</feature>
<comment type="caution">
    <text evidence="5">The sequence shown here is derived from an EMBL/GenBank/DDBJ whole genome shotgun (WGS) entry which is preliminary data.</text>
</comment>
<name>A0A504XHU1_LEIDO</name>
<dbReference type="CDD" id="cd00171">
    <property type="entry name" value="Sec7"/>
    <property type="match status" value="1"/>
</dbReference>
<dbReference type="InterPro" id="IPR016024">
    <property type="entry name" value="ARM-type_fold"/>
</dbReference>
<dbReference type="InterPro" id="IPR000904">
    <property type="entry name" value="Sec7_dom"/>
</dbReference>
<evidence type="ECO:0000259" key="4">
    <source>
        <dbReference type="PROSITE" id="PS50190"/>
    </source>
</evidence>
<feature type="region of interest" description="Disordered" evidence="3">
    <location>
        <begin position="364"/>
        <end position="447"/>
    </location>
</feature>
<feature type="compositionally biased region" description="Basic and acidic residues" evidence="3">
    <location>
        <begin position="420"/>
        <end position="440"/>
    </location>
</feature>
<dbReference type="SMART" id="SM00222">
    <property type="entry name" value="Sec7"/>
    <property type="match status" value="1"/>
</dbReference>
<dbReference type="Proteomes" id="UP000318821">
    <property type="component" value="Unassembled WGS sequence"/>
</dbReference>
<feature type="compositionally biased region" description="Low complexity" evidence="3">
    <location>
        <begin position="913"/>
        <end position="924"/>
    </location>
</feature>
<dbReference type="FunFam" id="1.10.1000.11:FF:000002">
    <property type="entry name" value="Cytohesin 1"/>
    <property type="match status" value="1"/>
</dbReference>
<feature type="domain" description="SEC7" evidence="4">
    <location>
        <begin position="935"/>
        <end position="1084"/>
    </location>
</feature>
<dbReference type="GO" id="GO:0005737">
    <property type="term" value="C:cytoplasm"/>
    <property type="evidence" value="ECO:0007669"/>
    <property type="project" value="UniProtKB-SubCell"/>
</dbReference>
<evidence type="ECO:0000256" key="2">
    <source>
        <dbReference type="ARBA" id="ARBA00022490"/>
    </source>
</evidence>
<feature type="compositionally biased region" description="Polar residues" evidence="3">
    <location>
        <begin position="48"/>
        <end position="59"/>
    </location>
</feature>
<protein>
    <submittedName>
        <fullName evidence="5">Sec7 domain family protein</fullName>
    </submittedName>
</protein>
<dbReference type="PANTHER" id="PTHR10663">
    <property type="entry name" value="GUANYL-NUCLEOTIDE EXCHANGE FACTOR"/>
    <property type="match status" value="1"/>
</dbReference>
<comment type="subcellular location">
    <subcellularLocation>
        <location evidence="1">Cytoplasm</location>
    </subcellularLocation>
</comment>
<dbReference type="Pfam" id="PF12783">
    <property type="entry name" value="Sec7-like_HUS"/>
    <property type="match status" value="1"/>
</dbReference>
<evidence type="ECO:0000256" key="3">
    <source>
        <dbReference type="SAM" id="MobiDB-lite"/>
    </source>
</evidence>
<dbReference type="PANTHER" id="PTHR10663:SF375">
    <property type="entry name" value="LD29171P"/>
    <property type="match status" value="1"/>
</dbReference>
<dbReference type="Pfam" id="PF01369">
    <property type="entry name" value="Sec7"/>
    <property type="match status" value="1"/>
</dbReference>
<dbReference type="InterPro" id="IPR023394">
    <property type="entry name" value="Sec7_C_sf"/>
</dbReference>
<dbReference type="InterPro" id="IPR015403">
    <property type="entry name" value="Mon2/Sec7/BIG1-like_HDS"/>
</dbReference>
<proteinExistence type="predicted"/>
<dbReference type="VEuPathDB" id="TriTrypDB:LdCL_340031100"/>
<dbReference type="SUPFAM" id="SSF48371">
    <property type="entry name" value="ARM repeat"/>
    <property type="match status" value="1"/>
</dbReference>
<dbReference type="InterPro" id="IPR035999">
    <property type="entry name" value="Sec7_dom_sf"/>
</dbReference>
<evidence type="ECO:0000313" key="5">
    <source>
        <dbReference type="EMBL" id="TPP46859.1"/>
    </source>
</evidence>
<feature type="region of interest" description="Disordered" evidence="3">
    <location>
        <begin position="40"/>
        <end position="96"/>
    </location>
</feature>
<reference evidence="6" key="1">
    <citation type="submission" date="2019-02" db="EMBL/GenBank/DDBJ databases">
        <title>FDA dAtabase for Regulatory Grade micrObial Sequences (FDA-ARGOS): Supporting development and validation of Infectious Disease Dx tests.</title>
        <authorList>
            <person name="Duncan R."/>
            <person name="Fisher C."/>
            <person name="Tallon L."/>
            <person name="Sadzewicz L."/>
            <person name="Sengamalay N."/>
            <person name="Ott S."/>
            <person name="Godinez A."/>
            <person name="Nagaraj S."/>
            <person name="Vavikolanu K."/>
            <person name="Vyas G."/>
            <person name="Nadendla S."/>
            <person name="Aluvathingal J."/>
            <person name="Sichtig H."/>
        </authorList>
    </citation>
    <scope>NUCLEOTIDE SEQUENCE [LARGE SCALE GENOMIC DNA]</scope>
    <source>
        <strain evidence="6">FDAARGOS_360</strain>
    </source>
</reference>
<dbReference type="SUPFAM" id="SSF48425">
    <property type="entry name" value="Sec7 domain"/>
    <property type="match status" value="1"/>
</dbReference>
<evidence type="ECO:0000313" key="6">
    <source>
        <dbReference type="Proteomes" id="UP000318821"/>
    </source>
</evidence>
<feature type="compositionally biased region" description="Low complexity" evidence="3">
    <location>
        <begin position="867"/>
        <end position="881"/>
    </location>
</feature>
<dbReference type="EMBL" id="RHLD01000015">
    <property type="protein sequence ID" value="TPP46859.1"/>
    <property type="molecule type" value="Genomic_DNA"/>
</dbReference>